<evidence type="ECO:0000256" key="3">
    <source>
        <dbReference type="SAM" id="SignalP"/>
    </source>
</evidence>
<dbReference type="EMBL" id="MUKB01000111">
    <property type="protein sequence ID" value="OPX17538.1"/>
    <property type="molecule type" value="Genomic_DNA"/>
</dbReference>
<sequence>MKKIAALLVIVFALTIVGCQPPEQAGGVTQAQLDSLKTQIQSLQSQVDNIQTALDSLTTLYNAHIDKFHKRGGTKAPAPSKGGRTVKPPEKG</sequence>
<dbReference type="AlphaFoldDB" id="A0A1V4QDV6"/>
<feature type="signal peptide" evidence="3">
    <location>
        <begin position="1"/>
        <end position="25"/>
    </location>
</feature>
<feature type="coiled-coil region" evidence="1">
    <location>
        <begin position="33"/>
        <end position="60"/>
    </location>
</feature>
<keyword evidence="1" id="KW-0175">Coiled coil</keyword>
<evidence type="ECO:0000256" key="1">
    <source>
        <dbReference type="SAM" id="Coils"/>
    </source>
</evidence>
<evidence type="ECO:0000256" key="2">
    <source>
        <dbReference type="SAM" id="MobiDB-lite"/>
    </source>
</evidence>
<feature type="region of interest" description="Disordered" evidence="2">
    <location>
        <begin position="69"/>
        <end position="92"/>
    </location>
</feature>
<accession>A0A1V4QDV6</accession>
<proteinExistence type="predicted"/>
<feature type="chain" id="PRO_5012708677" evidence="3">
    <location>
        <begin position="26"/>
        <end position="92"/>
    </location>
</feature>
<evidence type="ECO:0000313" key="4">
    <source>
        <dbReference type="EMBL" id="OPX17538.1"/>
    </source>
</evidence>
<organism evidence="4 5">
    <name type="scientific">candidate division WOR-3 bacterium 4484_100</name>
    <dbReference type="NCBI Taxonomy" id="1936077"/>
    <lineage>
        <taxon>Bacteria</taxon>
        <taxon>Bacteria division WOR-3</taxon>
    </lineage>
</organism>
<name>A0A1V4QDV6_UNCW3</name>
<keyword evidence="3" id="KW-0732">Signal</keyword>
<dbReference type="PROSITE" id="PS51257">
    <property type="entry name" value="PROKAR_LIPOPROTEIN"/>
    <property type="match status" value="1"/>
</dbReference>
<protein>
    <submittedName>
        <fullName evidence="4">Uncharacterized protein</fullName>
    </submittedName>
</protein>
<comment type="caution">
    <text evidence="4">The sequence shown here is derived from an EMBL/GenBank/DDBJ whole genome shotgun (WGS) entry which is preliminary data.</text>
</comment>
<evidence type="ECO:0000313" key="5">
    <source>
        <dbReference type="Proteomes" id="UP000191663"/>
    </source>
</evidence>
<gene>
    <name evidence="4" type="ORF">BXT86_05935</name>
</gene>
<reference evidence="5" key="1">
    <citation type="submission" date="2017-01" db="EMBL/GenBank/DDBJ databases">
        <title>Novel pathways for hydrocarbon cycling and metabolic interdependencies in hydrothermal sediment communities.</title>
        <authorList>
            <person name="Dombrowski N."/>
            <person name="Seitz K."/>
            <person name="Teske A."/>
            <person name="Baker B."/>
        </authorList>
    </citation>
    <scope>NUCLEOTIDE SEQUENCE [LARGE SCALE GENOMIC DNA]</scope>
</reference>
<dbReference type="Proteomes" id="UP000191663">
    <property type="component" value="Unassembled WGS sequence"/>
</dbReference>